<evidence type="ECO:0000256" key="2">
    <source>
        <dbReference type="ARBA" id="ARBA00022692"/>
    </source>
</evidence>
<dbReference type="EMBL" id="JBHLWO010000004">
    <property type="protein sequence ID" value="MFC0321186.1"/>
    <property type="molecule type" value="Genomic_DNA"/>
</dbReference>
<feature type="transmembrane region" description="Helical" evidence="5">
    <location>
        <begin position="88"/>
        <end position="109"/>
    </location>
</feature>
<evidence type="ECO:0000256" key="4">
    <source>
        <dbReference type="ARBA" id="ARBA00023136"/>
    </source>
</evidence>
<evidence type="ECO:0000256" key="3">
    <source>
        <dbReference type="ARBA" id="ARBA00022989"/>
    </source>
</evidence>
<dbReference type="RefSeq" id="WP_130858296.1">
    <property type="nucleotide sequence ID" value="NZ_JBHLWO010000004.1"/>
</dbReference>
<evidence type="ECO:0000259" key="6">
    <source>
        <dbReference type="Pfam" id="PF07291"/>
    </source>
</evidence>
<evidence type="ECO:0000313" key="8">
    <source>
        <dbReference type="Proteomes" id="UP001589774"/>
    </source>
</evidence>
<protein>
    <submittedName>
        <fullName evidence="7">MauE/DoxX family redox-associated membrane protein</fullName>
    </submittedName>
</protein>
<sequence>MDASYIDIKRKKERKSWQDITLEVVAILLIALFGLTAFDKAIRFERFYSELGKSPFLMNYAFIIAIGTPLVELAVAVALSIDKTRLKGLYASVFLMSLFTAYIYMLVNYSYFTSCLCSAAVESLTWEEHLIFNIIFLILAITGVALQETNQQKQIGL</sequence>
<evidence type="ECO:0000256" key="1">
    <source>
        <dbReference type="ARBA" id="ARBA00004141"/>
    </source>
</evidence>
<accession>A0ABV6HQN4</accession>
<reference evidence="7 8" key="1">
    <citation type="submission" date="2024-09" db="EMBL/GenBank/DDBJ databases">
        <authorList>
            <person name="Sun Q."/>
            <person name="Mori K."/>
        </authorList>
    </citation>
    <scope>NUCLEOTIDE SEQUENCE [LARGE SCALE GENOMIC DNA]</scope>
    <source>
        <strain evidence="7 8">CCM 7765</strain>
    </source>
</reference>
<name>A0ABV6HQN4_9SPHI</name>
<dbReference type="Pfam" id="PF07291">
    <property type="entry name" value="MauE"/>
    <property type="match status" value="1"/>
</dbReference>
<feature type="transmembrane region" description="Helical" evidence="5">
    <location>
        <begin position="58"/>
        <end position="81"/>
    </location>
</feature>
<proteinExistence type="predicted"/>
<dbReference type="InterPro" id="IPR009908">
    <property type="entry name" value="Methylamine_util_MauE"/>
</dbReference>
<feature type="domain" description="Methylamine utilisation protein MauE" evidence="6">
    <location>
        <begin position="20"/>
        <end position="145"/>
    </location>
</feature>
<evidence type="ECO:0000256" key="5">
    <source>
        <dbReference type="SAM" id="Phobius"/>
    </source>
</evidence>
<keyword evidence="8" id="KW-1185">Reference proteome</keyword>
<keyword evidence="2 5" id="KW-0812">Transmembrane</keyword>
<gene>
    <name evidence="7" type="ORF">ACFFI0_22885</name>
</gene>
<comment type="subcellular location">
    <subcellularLocation>
        <location evidence="1">Membrane</location>
        <topology evidence="1">Multi-pass membrane protein</topology>
    </subcellularLocation>
</comment>
<comment type="caution">
    <text evidence="7">The sequence shown here is derived from an EMBL/GenBank/DDBJ whole genome shotgun (WGS) entry which is preliminary data.</text>
</comment>
<feature type="transmembrane region" description="Helical" evidence="5">
    <location>
        <begin position="20"/>
        <end position="38"/>
    </location>
</feature>
<evidence type="ECO:0000313" key="7">
    <source>
        <dbReference type="EMBL" id="MFC0321186.1"/>
    </source>
</evidence>
<keyword evidence="4 5" id="KW-0472">Membrane</keyword>
<feature type="transmembrane region" description="Helical" evidence="5">
    <location>
        <begin position="129"/>
        <end position="146"/>
    </location>
</feature>
<keyword evidence="3 5" id="KW-1133">Transmembrane helix</keyword>
<organism evidence="7 8">
    <name type="scientific">Olivibacter oleidegradans</name>
    <dbReference type="NCBI Taxonomy" id="760123"/>
    <lineage>
        <taxon>Bacteria</taxon>
        <taxon>Pseudomonadati</taxon>
        <taxon>Bacteroidota</taxon>
        <taxon>Sphingobacteriia</taxon>
        <taxon>Sphingobacteriales</taxon>
        <taxon>Sphingobacteriaceae</taxon>
        <taxon>Olivibacter</taxon>
    </lineage>
</organism>
<dbReference type="Proteomes" id="UP001589774">
    <property type="component" value="Unassembled WGS sequence"/>
</dbReference>